<dbReference type="EMBL" id="GFAY01000120">
    <property type="protein sequence ID" value="JAV45530.1"/>
    <property type="molecule type" value="Transcribed_RNA"/>
</dbReference>
<keyword evidence="1" id="KW-0433">Leucine-rich repeat</keyword>
<proteinExistence type="predicted"/>
<dbReference type="FunFam" id="3.40.50.300:FF:001091">
    <property type="entry name" value="Probable disease resistance protein At1g61300"/>
    <property type="match status" value="1"/>
</dbReference>
<dbReference type="InterPro" id="IPR041118">
    <property type="entry name" value="Rx_N"/>
</dbReference>
<keyword evidence="6" id="KW-0175">Coiled coil</keyword>
<dbReference type="InterPro" id="IPR036388">
    <property type="entry name" value="WH-like_DNA-bd_sf"/>
</dbReference>
<feature type="domain" description="NB-ARC" evidence="7">
    <location>
        <begin position="206"/>
        <end position="375"/>
    </location>
</feature>
<reference evidence="11" key="1">
    <citation type="submission" date="2016-12" db="EMBL/GenBank/DDBJ databases">
        <title>Transcriptomic, proteomic, and metabolomic analysis of Citrus limon response to graft inoculation by Candidatus Liberibacter asiaticus.</title>
        <authorList>
            <person name="Ramsey J."/>
            <person name="Chin E."/>
            <person name="Chavez J."/>
            <person name="Saha S."/>
            <person name="Mischuk D."/>
            <person name="Mahoney J."/>
            <person name="Mohr J."/>
            <person name="Robison F."/>
            <person name="Godfrey K."/>
            <person name="Levesque C."/>
            <person name="Foster L."/>
            <person name="Xu Y."/>
            <person name="Strickler S."/>
            <person name="Fernandez-Pozo N."/>
            <person name="Polek M.L."/>
            <person name="Giovannoni J."/>
            <person name="Mueller L.A."/>
            <person name="Slupsky C."/>
            <person name="Bruce J."/>
            <person name="Cilia M."/>
        </authorList>
    </citation>
    <scope>NUCLEOTIDE SEQUENCE</scope>
</reference>
<evidence type="ECO:0000259" key="8">
    <source>
        <dbReference type="Pfam" id="PF18052"/>
    </source>
</evidence>
<evidence type="ECO:0000256" key="4">
    <source>
        <dbReference type="ARBA" id="ARBA00022821"/>
    </source>
</evidence>
<keyword evidence="3" id="KW-0547">Nucleotide-binding</keyword>
<evidence type="ECO:0000256" key="1">
    <source>
        <dbReference type="ARBA" id="ARBA00022614"/>
    </source>
</evidence>
<dbReference type="GO" id="GO:0043531">
    <property type="term" value="F:ADP binding"/>
    <property type="evidence" value="ECO:0007669"/>
    <property type="project" value="InterPro"/>
</dbReference>
<evidence type="ECO:0000256" key="5">
    <source>
        <dbReference type="ARBA" id="ARBA00022840"/>
    </source>
</evidence>
<dbReference type="Pfam" id="PF18052">
    <property type="entry name" value="Rx_N"/>
    <property type="match status" value="1"/>
</dbReference>
<dbReference type="GO" id="GO:0006952">
    <property type="term" value="P:defense response"/>
    <property type="evidence" value="ECO:0007669"/>
    <property type="project" value="UniProtKB-KW"/>
</dbReference>
<keyword evidence="5" id="KW-0067">ATP-binding</keyword>
<dbReference type="PANTHER" id="PTHR36766">
    <property type="entry name" value="PLANT BROAD-SPECTRUM MILDEW RESISTANCE PROTEIN RPW8"/>
    <property type="match status" value="1"/>
</dbReference>
<feature type="coiled-coil region" evidence="6">
    <location>
        <begin position="52"/>
        <end position="79"/>
    </location>
</feature>
<evidence type="ECO:0000256" key="6">
    <source>
        <dbReference type="SAM" id="Coils"/>
    </source>
</evidence>
<feature type="domain" description="Disease resistance protein winged helix" evidence="9">
    <location>
        <begin position="461"/>
        <end position="529"/>
    </location>
</feature>
<dbReference type="SUPFAM" id="SSF52058">
    <property type="entry name" value="L domain-like"/>
    <property type="match status" value="3"/>
</dbReference>
<dbReference type="Pfam" id="PF25019">
    <property type="entry name" value="LRR_R13L1-DRL21"/>
    <property type="match status" value="1"/>
</dbReference>
<keyword evidence="4" id="KW-0611">Plant defense</keyword>
<dbReference type="InterPro" id="IPR056789">
    <property type="entry name" value="LRR_R13L1-DRL21"/>
</dbReference>
<dbReference type="Pfam" id="PF23559">
    <property type="entry name" value="WHD_DRP"/>
    <property type="match status" value="1"/>
</dbReference>
<evidence type="ECO:0000259" key="10">
    <source>
        <dbReference type="Pfam" id="PF25019"/>
    </source>
</evidence>
<keyword evidence="2" id="KW-0677">Repeat</keyword>
<dbReference type="Gene3D" id="1.10.10.10">
    <property type="entry name" value="Winged helix-like DNA-binding domain superfamily/Winged helix DNA-binding domain"/>
    <property type="match status" value="1"/>
</dbReference>
<dbReference type="Gene3D" id="3.80.10.10">
    <property type="entry name" value="Ribonuclease Inhibitor"/>
    <property type="match status" value="5"/>
</dbReference>
<dbReference type="GO" id="GO:0051707">
    <property type="term" value="P:response to other organism"/>
    <property type="evidence" value="ECO:0007669"/>
    <property type="project" value="UniProtKB-ARBA"/>
</dbReference>
<evidence type="ECO:0000259" key="9">
    <source>
        <dbReference type="Pfam" id="PF23559"/>
    </source>
</evidence>
<dbReference type="PRINTS" id="PR00364">
    <property type="entry name" value="DISEASERSIST"/>
</dbReference>
<dbReference type="InterPro" id="IPR058922">
    <property type="entry name" value="WHD_DRP"/>
</dbReference>
<dbReference type="Gene3D" id="3.40.50.300">
    <property type="entry name" value="P-loop containing nucleotide triphosphate hydrolases"/>
    <property type="match status" value="1"/>
</dbReference>
<organism evidence="11">
    <name type="scientific">Citrus limon</name>
    <name type="common">Lemon</name>
    <name type="synonym">Citrus medica var. limon</name>
    <dbReference type="NCBI Taxonomy" id="2708"/>
    <lineage>
        <taxon>Eukaryota</taxon>
        <taxon>Viridiplantae</taxon>
        <taxon>Streptophyta</taxon>
        <taxon>Embryophyta</taxon>
        <taxon>Tracheophyta</taxon>
        <taxon>Spermatophyta</taxon>
        <taxon>Magnoliopsida</taxon>
        <taxon>eudicotyledons</taxon>
        <taxon>Gunneridae</taxon>
        <taxon>Pentapetalae</taxon>
        <taxon>rosids</taxon>
        <taxon>malvids</taxon>
        <taxon>Sapindales</taxon>
        <taxon>Rutaceae</taxon>
        <taxon>Aurantioideae</taxon>
        <taxon>Citrus</taxon>
    </lineage>
</organism>
<dbReference type="InterPro" id="IPR027417">
    <property type="entry name" value="P-loop_NTPase"/>
</dbReference>
<dbReference type="GO" id="GO:0005524">
    <property type="term" value="F:ATP binding"/>
    <property type="evidence" value="ECO:0007669"/>
    <property type="project" value="UniProtKB-KW"/>
</dbReference>
<dbReference type="InterPro" id="IPR002182">
    <property type="entry name" value="NB-ARC"/>
</dbReference>
<evidence type="ECO:0000256" key="3">
    <source>
        <dbReference type="ARBA" id="ARBA00022741"/>
    </source>
</evidence>
<dbReference type="Gene3D" id="1.20.5.4130">
    <property type="match status" value="1"/>
</dbReference>
<dbReference type="SUPFAM" id="SSF52540">
    <property type="entry name" value="P-loop containing nucleoside triphosphate hydrolases"/>
    <property type="match status" value="1"/>
</dbReference>
<name>A0A1S8ADF0_CITLI</name>
<evidence type="ECO:0000313" key="11">
    <source>
        <dbReference type="EMBL" id="JAV45530.1"/>
    </source>
</evidence>
<dbReference type="PANTHER" id="PTHR36766:SF40">
    <property type="entry name" value="DISEASE RESISTANCE PROTEIN RGA3"/>
    <property type="match status" value="1"/>
</dbReference>
<dbReference type="Pfam" id="PF00931">
    <property type="entry name" value="NB-ARC"/>
    <property type="match status" value="1"/>
</dbReference>
<protein>
    <submittedName>
        <fullName evidence="11">NB-ARC domain-containing disease resistance protein</fullName>
    </submittedName>
</protein>
<sequence>MPKFPLDNSFRFRNQKETMSKIVSVSIEMLLEKLASEAVVLFARRERIHDYLVQWKKTLEKIKAVIEDAEEKQTREESVKMWLCELQNLAYDVEDLLGEFETEALRRKLLLEPAAADHHQPSTSKFPKLIRTWGTNLGLPSIKLDYKVVSKVEEVNARLQDIAIQIQPLDLREKYGGRSKRFRQRRPTTSLVHEAKVYGRSKEREEIVELLLKEEGTSHNNNHFSVVSIIGMGGLGKTTLAQLVYNDSRVQCHFDLKAWTYVSQDFDIIRVTKSILRSVAMGIVDHNDLNLLQWKLKKQFFGKRFLLVLDDVWNENYNDWIDLSRPFQDGAPGSKIIITTRNADAALMMGTVQAYPLKGLSNDDCMCLFTQHSLETRDFSMHQPLKEIGAKIVIKCNGLPLAAKALGCLLHGKYDPSDWESVLNSRIWDLSQGRCDIVHTLALSYHYLSRPLKKCFAYCSLFPKDYEFQEEEMILLWMAEGFLGDEDNYKKMEDLGHKFFRELHAKSFFQQSSCDTSRFVMHHLINDLAQWAAGDIYFRMGDVLEDHKRHRFSENLRHFSYLRGGYDGLKMFEVLSDAKRLRTFLPLVLSNTWSGKAYLAHSVLYMLFKLQRLRVLSLRGYSIFHVPSSIGDLKHLQYLDLSETKIKTLPESVNKLWNLHTLLLENCHRLKKLCANMGSLIKLHHLKNSNVKALEEMPKGIGNLTHLLTLSRFVVGKDVGSGLRTLKLLKHLQGTLDISKLENVKDASEAKEAQLIEKKNLLRLLLEWTSSTSDDPMEHENVTLMLDGLKPHRNLEELTIRGYGGTTFPTWIGDSSFANLVLLRFEGCSRCTSLPSVGQLPLLKHLFIIEMTSVKMVGSEFYGNHCSVPFPSLETLCFQDIREWEGWIPHGSGKEVNVFPQLRELSLIGCPKLQGRLPECLSSLERLVVRGCEQLTVLVSSLPKLCKLEIGGCKGMAWRSTNDVNRCCPQLLWLIAEEEQDQQQPVFPCSLQYLELSQCRYLVKLPQALLSLGFLREMEIYGCPSLVSFPEALPPSRLRTIKIVQCSALESLPDTWMDNPNTSLDRLYIAHCNSLTHISQVQLHPSLKWLHISNCNRLGNLIKEESIQSSSTRYTSLLEYLYIDDCASLTSLLPKNELPATLEHLHVKSCGNLAFLSLVGNLPKALKYLSVDHCLKLKSLAERLDNNSSLEAIKISYCENLIVLPDGLLKLNHLQEIFISHCPNLISFPDGGFLSSTLTKLWIYECEKLKALPNGMHNLTSLQELEIGDLPSMVCFPEDGFPTNLHSLEIRDMKMWKSLIEWEPLNRFTSLRRLSIHGCQDMVSFPQDNIGMMLPASLTKLEIVRFSNLEYLSSVGESLPSLECLILDDCPKLRYFPDKGLPPSLLQLHISNCPLIEESCRKDGGQYWHLISDIPCVYINFRCVFDAETED</sequence>
<dbReference type="InterPro" id="IPR032675">
    <property type="entry name" value="LRR_dom_sf"/>
</dbReference>
<feature type="domain" description="R13L1/DRL21-like LRR repeat region" evidence="10">
    <location>
        <begin position="723"/>
        <end position="851"/>
    </location>
</feature>
<accession>A0A1S8ADF0</accession>
<evidence type="ECO:0000259" key="7">
    <source>
        <dbReference type="Pfam" id="PF00931"/>
    </source>
</evidence>
<feature type="domain" description="Disease resistance N-terminal" evidence="8">
    <location>
        <begin position="22"/>
        <end position="119"/>
    </location>
</feature>
<evidence type="ECO:0000256" key="2">
    <source>
        <dbReference type="ARBA" id="ARBA00022737"/>
    </source>
</evidence>